<dbReference type="PANTHER" id="PTHR35145">
    <property type="entry name" value="CYTOPLASMIC PROTEIN-RELATED"/>
    <property type="match status" value="1"/>
</dbReference>
<protein>
    <submittedName>
        <fullName evidence="1">MmcQ/YjbR family DNA-binding protein</fullName>
    </submittedName>
</protein>
<evidence type="ECO:0000313" key="2">
    <source>
        <dbReference type="Proteomes" id="UP000620327"/>
    </source>
</evidence>
<organism evidence="1 2">
    <name type="scientific">Dysosmobacter segnis</name>
    <dbReference type="NCBI Taxonomy" id="2763042"/>
    <lineage>
        <taxon>Bacteria</taxon>
        <taxon>Bacillati</taxon>
        <taxon>Bacillota</taxon>
        <taxon>Clostridia</taxon>
        <taxon>Eubacteriales</taxon>
        <taxon>Oscillospiraceae</taxon>
        <taxon>Dysosmobacter</taxon>
    </lineage>
</organism>
<dbReference type="AlphaFoldDB" id="A0A923S695"/>
<proteinExistence type="predicted"/>
<dbReference type="InterPro" id="IPR007351">
    <property type="entry name" value="YjbR"/>
</dbReference>
<dbReference type="InterPro" id="IPR058532">
    <property type="entry name" value="YjbR/MT2646/Rv2570-like"/>
</dbReference>
<reference evidence="1" key="1">
    <citation type="submission" date="2020-08" db="EMBL/GenBank/DDBJ databases">
        <title>Genome public.</title>
        <authorList>
            <person name="Liu C."/>
            <person name="Sun Q."/>
        </authorList>
    </citation>
    <scope>NUCLEOTIDE SEQUENCE</scope>
    <source>
        <strain evidence="1">BX15</strain>
    </source>
</reference>
<dbReference type="EMBL" id="JACOQI010000002">
    <property type="protein sequence ID" value="MBC5769341.1"/>
    <property type="molecule type" value="Genomic_DNA"/>
</dbReference>
<accession>A0A923S695</accession>
<evidence type="ECO:0000313" key="1">
    <source>
        <dbReference type="EMBL" id="MBC5769341.1"/>
    </source>
</evidence>
<dbReference type="Proteomes" id="UP000620327">
    <property type="component" value="Unassembled WGS sequence"/>
</dbReference>
<keyword evidence="1" id="KW-0238">DNA-binding</keyword>
<comment type="caution">
    <text evidence="1">The sequence shown here is derived from an EMBL/GenBank/DDBJ whole genome shotgun (WGS) entry which is preliminary data.</text>
</comment>
<keyword evidence="2" id="KW-1185">Reference proteome</keyword>
<dbReference type="Gene3D" id="3.90.1150.30">
    <property type="match status" value="1"/>
</dbReference>
<sequence length="125" mass="14234">MDRKKLETFTLETYPASADRPWLQYPNYEVFRHSSNQKWLAVIMDLPKSKLGLQGEERIDAVNLKCGPILAGSLLMENGFFPAYHMRKDSWITVALDGSVADDKIKMLLDVSYQATAPKVRKKKG</sequence>
<name>A0A923S695_9FIRM</name>
<dbReference type="SUPFAM" id="SSF142906">
    <property type="entry name" value="YjbR-like"/>
    <property type="match status" value="1"/>
</dbReference>
<dbReference type="GO" id="GO:0003677">
    <property type="term" value="F:DNA binding"/>
    <property type="evidence" value="ECO:0007669"/>
    <property type="project" value="UniProtKB-KW"/>
</dbReference>
<dbReference type="PANTHER" id="PTHR35145:SF1">
    <property type="entry name" value="CYTOPLASMIC PROTEIN"/>
    <property type="match status" value="1"/>
</dbReference>
<dbReference type="InterPro" id="IPR038056">
    <property type="entry name" value="YjbR-like_sf"/>
</dbReference>
<dbReference type="Pfam" id="PF04237">
    <property type="entry name" value="YjbR"/>
    <property type="match status" value="1"/>
</dbReference>
<gene>
    <name evidence="1" type="ORF">H8Z83_03145</name>
</gene>